<protein>
    <recommendedName>
        <fullName evidence="9">DNA 5'-3' helicase</fullName>
        <ecNumber evidence="9">5.6.2.3</ecNumber>
    </recommendedName>
</protein>
<keyword evidence="5" id="KW-0347">Helicase</keyword>
<dbReference type="InterPro" id="IPR007694">
    <property type="entry name" value="DNA_helicase_DnaB-like_C"/>
</dbReference>
<dbReference type="GO" id="GO:0006260">
    <property type="term" value="P:DNA replication"/>
    <property type="evidence" value="ECO:0007669"/>
    <property type="project" value="UniProtKB-KW"/>
</dbReference>
<dbReference type="PROSITE" id="PS51199">
    <property type="entry name" value="SF4_HELICASE"/>
    <property type="match status" value="2"/>
</dbReference>
<geneLocation type="chloroplast" evidence="13"/>
<dbReference type="InterPro" id="IPR007693">
    <property type="entry name" value="DNA_helicase_DnaB-like_N"/>
</dbReference>
<dbReference type="Gene3D" id="3.40.50.300">
    <property type="entry name" value="P-loop containing nucleotide triphosphate hydrolases"/>
    <property type="match status" value="2"/>
</dbReference>
<dbReference type="EC" id="5.6.2.3" evidence="9"/>
<keyword evidence="3" id="KW-0547">Nucleotide-binding</keyword>
<evidence type="ECO:0000259" key="12">
    <source>
        <dbReference type="PROSITE" id="PS51199"/>
    </source>
</evidence>
<comment type="catalytic activity">
    <reaction evidence="10">
        <text>ATP + H2O = ADP + phosphate + H(+)</text>
        <dbReference type="Rhea" id="RHEA:13065"/>
        <dbReference type="ChEBI" id="CHEBI:15377"/>
        <dbReference type="ChEBI" id="CHEBI:15378"/>
        <dbReference type="ChEBI" id="CHEBI:30616"/>
        <dbReference type="ChEBI" id="CHEBI:43474"/>
        <dbReference type="ChEBI" id="CHEBI:456216"/>
        <dbReference type="EC" id="5.6.2.3"/>
    </reaction>
</comment>
<feature type="transmembrane region" description="Helical" evidence="11">
    <location>
        <begin position="50"/>
        <end position="74"/>
    </location>
</feature>
<evidence type="ECO:0000256" key="6">
    <source>
        <dbReference type="ARBA" id="ARBA00022840"/>
    </source>
</evidence>
<keyword evidence="13" id="KW-0150">Chloroplast</keyword>
<dbReference type="PANTHER" id="PTHR30153">
    <property type="entry name" value="REPLICATIVE DNA HELICASE DNAB"/>
    <property type="match status" value="1"/>
</dbReference>
<dbReference type="InterPro" id="IPR036185">
    <property type="entry name" value="DNA_heli_DnaB-like_N_sf"/>
</dbReference>
<gene>
    <name evidence="13" type="primary">dnaB</name>
</gene>
<reference evidence="13" key="1">
    <citation type="journal article" date="2020" name="J. Phycol.">
        <title>The Organelle Genomes in the Photosynthetic Red Algal Parasite Pterocladiophila hemisphaerica (Florideophyceae, Rhodophyta) Have Elevated Substitution Rates and Extreme Gene Loss in the Plastid Genome.</title>
        <authorList>
            <person name="Preuss M."/>
            <person name="Verbruggen H."/>
            <person name="Zuccarello G.C."/>
        </authorList>
    </citation>
    <scope>NUCLEOTIDE SEQUENCE</scope>
</reference>
<dbReference type="GO" id="GO:0003677">
    <property type="term" value="F:DNA binding"/>
    <property type="evidence" value="ECO:0007669"/>
    <property type="project" value="UniProtKB-KW"/>
</dbReference>
<evidence type="ECO:0000256" key="2">
    <source>
        <dbReference type="ARBA" id="ARBA00022705"/>
    </source>
</evidence>
<dbReference type="Gene3D" id="1.10.860.10">
    <property type="entry name" value="DNAb Helicase, Chain A"/>
    <property type="match status" value="1"/>
</dbReference>
<name>A0A6M3WW82_9FLOR</name>
<keyword evidence="6" id="KW-0067">ATP-binding</keyword>
<keyword evidence="4" id="KW-0378">Hydrolase</keyword>
<evidence type="ECO:0000256" key="10">
    <source>
        <dbReference type="ARBA" id="ARBA00048954"/>
    </source>
</evidence>
<keyword evidence="7" id="KW-0238">DNA-binding</keyword>
<dbReference type="GO" id="GO:0043139">
    <property type="term" value="F:5'-3' DNA helicase activity"/>
    <property type="evidence" value="ECO:0007669"/>
    <property type="project" value="UniProtKB-EC"/>
</dbReference>
<evidence type="ECO:0000313" key="13">
    <source>
        <dbReference type="EMBL" id="QJH88418.1"/>
    </source>
</evidence>
<dbReference type="SUPFAM" id="SSF48024">
    <property type="entry name" value="N-terminal domain of DnaB helicase"/>
    <property type="match status" value="1"/>
</dbReference>
<keyword evidence="11" id="KW-1133">Transmembrane helix</keyword>
<keyword evidence="11" id="KW-0812">Transmembrane</keyword>
<accession>A0A6M3WW82</accession>
<comment type="similarity">
    <text evidence="1">Belongs to the helicase family. DnaB subfamily.</text>
</comment>
<dbReference type="EMBL" id="MT117918">
    <property type="protein sequence ID" value="QJH88418.1"/>
    <property type="molecule type" value="Genomic_DNA"/>
</dbReference>
<evidence type="ECO:0000256" key="5">
    <source>
        <dbReference type="ARBA" id="ARBA00022806"/>
    </source>
</evidence>
<evidence type="ECO:0000256" key="7">
    <source>
        <dbReference type="ARBA" id="ARBA00023125"/>
    </source>
</evidence>
<evidence type="ECO:0000256" key="3">
    <source>
        <dbReference type="ARBA" id="ARBA00022741"/>
    </source>
</evidence>
<dbReference type="Pfam" id="PF00772">
    <property type="entry name" value="DnaB"/>
    <property type="match status" value="1"/>
</dbReference>
<organism evidence="13">
    <name type="scientific">Pterocladiophila hemisphaerica</name>
    <dbReference type="NCBI Taxonomy" id="2712948"/>
    <lineage>
        <taxon>Eukaryota</taxon>
        <taxon>Rhodophyta</taxon>
        <taxon>Florideophyceae</taxon>
        <taxon>Rhodymeniophycidae</taxon>
        <taxon>Gracilariales</taxon>
        <taxon>Pterocladiophilaceae</taxon>
        <taxon>Pterocladiophila</taxon>
    </lineage>
</organism>
<sequence>MKSFILSSLPPQNYLAEEILLGTILVYPLVFSQVLFSLENTSFFLESHQIIYNHLIVLYYNNKINFILLIYSLAKNQVLNKIGGILKIITLMKQSQIFISSSHIEIYMKDIILLINQKYKQRLFIHYGYQIVKLGYNQFFSFSESSYKAFYYLDILLNQKNQKRSSDINTLIGPLLRSLYQKTFTSIALKTNLNKVFFLQFLELDQLMKGFKVKDLIILAGRPSLGKTSFALNILWRFVKFYNVGICLFSLEMSKIQILYKLITLSSSISADILINNTLRVKEWSAIQQSCYHLLQRPIFIYDKSDISIDYIEHTLFLLSKQKINLKLVIIDYLQLINTIRVQIETRNQQLSYVTRKLKLLAQNLNVTLVVLSQLNRNIEYRVNKTPLLSDLKESGCLNYFSLIDFQYFQLNISVLSKLDGKISFSFYLLDQLSSLISFPCHFCLQYLFDFMSFDFNFLSITAGHKIYFKKQWLEACKLVETNLICFFKQINSGLKIIELKYLSFNYYNKYSTSYDLQNMTSLYLIQRKILLHNSIEQDADIVLMLQKDTSTQDEDAITLFLAKNRNGHTGSCRFKFLREQVRFDESISC</sequence>
<evidence type="ECO:0000256" key="11">
    <source>
        <dbReference type="SAM" id="Phobius"/>
    </source>
</evidence>
<proteinExistence type="inferred from homology"/>
<keyword evidence="2" id="KW-0235">DNA replication</keyword>
<keyword evidence="13" id="KW-0934">Plastid</keyword>
<dbReference type="SUPFAM" id="SSF52540">
    <property type="entry name" value="P-loop containing nucleoside triphosphate hydrolases"/>
    <property type="match status" value="1"/>
</dbReference>
<feature type="domain" description="SF4 helicase" evidence="12">
    <location>
        <begin position="535"/>
        <end position="590"/>
    </location>
</feature>
<dbReference type="GO" id="GO:0005829">
    <property type="term" value="C:cytosol"/>
    <property type="evidence" value="ECO:0007669"/>
    <property type="project" value="TreeGrafter"/>
</dbReference>
<evidence type="ECO:0000256" key="4">
    <source>
        <dbReference type="ARBA" id="ARBA00022801"/>
    </source>
</evidence>
<evidence type="ECO:0000256" key="8">
    <source>
        <dbReference type="ARBA" id="ARBA00023235"/>
    </source>
</evidence>
<evidence type="ECO:0000256" key="1">
    <source>
        <dbReference type="ARBA" id="ARBA00008428"/>
    </source>
</evidence>
<dbReference type="GO" id="GO:0016787">
    <property type="term" value="F:hydrolase activity"/>
    <property type="evidence" value="ECO:0007669"/>
    <property type="project" value="UniProtKB-KW"/>
</dbReference>
<keyword evidence="8" id="KW-0413">Isomerase</keyword>
<dbReference type="GO" id="GO:0005524">
    <property type="term" value="F:ATP binding"/>
    <property type="evidence" value="ECO:0007669"/>
    <property type="project" value="UniProtKB-KW"/>
</dbReference>
<evidence type="ECO:0000256" key="9">
    <source>
        <dbReference type="ARBA" id="ARBA00044969"/>
    </source>
</evidence>
<dbReference type="Pfam" id="PF03796">
    <property type="entry name" value="DnaB_C"/>
    <property type="match status" value="1"/>
</dbReference>
<feature type="domain" description="SF4 helicase" evidence="12">
    <location>
        <begin position="190"/>
        <end position="396"/>
    </location>
</feature>
<dbReference type="InterPro" id="IPR016136">
    <property type="entry name" value="DNA_helicase_N/primase_C"/>
</dbReference>
<dbReference type="InterPro" id="IPR027417">
    <property type="entry name" value="P-loop_NTPase"/>
</dbReference>
<feature type="transmembrane region" description="Helical" evidence="11">
    <location>
        <begin position="20"/>
        <end position="38"/>
    </location>
</feature>
<dbReference type="PANTHER" id="PTHR30153:SF2">
    <property type="entry name" value="REPLICATIVE DNA HELICASE"/>
    <property type="match status" value="1"/>
</dbReference>
<keyword evidence="11" id="KW-0472">Membrane</keyword>
<dbReference type="AlphaFoldDB" id="A0A6M3WW82"/>